<gene>
    <name evidence="2" type="ORF">K7X08_006323</name>
</gene>
<comment type="caution">
    <text evidence="2">The sequence shown here is derived from an EMBL/GenBank/DDBJ whole genome shotgun (WGS) entry which is preliminary data.</text>
</comment>
<evidence type="ECO:0000313" key="3">
    <source>
        <dbReference type="Proteomes" id="UP001152561"/>
    </source>
</evidence>
<keyword evidence="3" id="KW-1185">Reference proteome</keyword>
<evidence type="ECO:0000256" key="1">
    <source>
        <dbReference type="SAM" id="MobiDB-lite"/>
    </source>
</evidence>
<sequence>MTRTIKSKSAKKSNACKRKAPMDDVPQSEEGTTSSPNTSKLHKIYMIEEIVRKRKEKELPLRFAELGSKVLYLAALAVKNNGNITWVIHQENRIRLADAKVTKLVSVFLAFVKEAIDTALAPHRATLEPRILTEPRIDHSSERDDEKEKDNEEDRSERQSEGELDNDIGNDDLESTYTAVKVAGIPWDEVDTIVVK</sequence>
<feature type="compositionally biased region" description="Acidic residues" evidence="1">
    <location>
        <begin position="162"/>
        <end position="172"/>
    </location>
</feature>
<proteinExistence type="predicted"/>
<dbReference type="AlphaFoldDB" id="A0A9Q1N169"/>
<feature type="compositionally biased region" description="Basic residues" evidence="1">
    <location>
        <begin position="1"/>
        <end position="19"/>
    </location>
</feature>
<feature type="region of interest" description="Disordered" evidence="1">
    <location>
        <begin position="131"/>
        <end position="172"/>
    </location>
</feature>
<accession>A0A9Q1N169</accession>
<reference evidence="3" key="1">
    <citation type="journal article" date="2023" name="Proc. Natl. Acad. Sci. U.S.A.">
        <title>Genomic and structural basis for evolution of tropane alkaloid biosynthesis.</title>
        <authorList>
            <person name="Wanga Y.-J."/>
            <person name="Taina T."/>
            <person name="Yua J.-Y."/>
            <person name="Lia J."/>
            <person name="Xua B."/>
            <person name="Chenc J."/>
            <person name="D'Auriad J.C."/>
            <person name="Huanga J.-P."/>
            <person name="Huanga S.-X."/>
        </authorList>
    </citation>
    <scope>NUCLEOTIDE SEQUENCE [LARGE SCALE GENOMIC DNA]</scope>
    <source>
        <strain evidence="3">cv. KIB-2019</strain>
    </source>
</reference>
<dbReference type="Proteomes" id="UP001152561">
    <property type="component" value="Unassembled WGS sequence"/>
</dbReference>
<feature type="compositionally biased region" description="Basic and acidic residues" evidence="1">
    <location>
        <begin position="131"/>
        <end position="161"/>
    </location>
</feature>
<feature type="region of interest" description="Disordered" evidence="1">
    <location>
        <begin position="1"/>
        <end position="38"/>
    </location>
</feature>
<name>A0A9Q1N169_9SOLA</name>
<feature type="compositionally biased region" description="Polar residues" evidence="1">
    <location>
        <begin position="29"/>
        <end position="38"/>
    </location>
</feature>
<evidence type="ECO:0000313" key="2">
    <source>
        <dbReference type="EMBL" id="KAJ8569746.1"/>
    </source>
</evidence>
<organism evidence="2 3">
    <name type="scientific">Anisodus acutangulus</name>
    <dbReference type="NCBI Taxonomy" id="402998"/>
    <lineage>
        <taxon>Eukaryota</taxon>
        <taxon>Viridiplantae</taxon>
        <taxon>Streptophyta</taxon>
        <taxon>Embryophyta</taxon>
        <taxon>Tracheophyta</taxon>
        <taxon>Spermatophyta</taxon>
        <taxon>Magnoliopsida</taxon>
        <taxon>eudicotyledons</taxon>
        <taxon>Gunneridae</taxon>
        <taxon>Pentapetalae</taxon>
        <taxon>asterids</taxon>
        <taxon>lamiids</taxon>
        <taxon>Solanales</taxon>
        <taxon>Solanaceae</taxon>
        <taxon>Solanoideae</taxon>
        <taxon>Hyoscyameae</taxon>
        <taxon>Anisodus</taxon>
    </lineage>
</organism>
<protein>
    <submittedName>
        <fullName evidence="2">Uncharacterized protein</fullName>
    </submittedName>
</protein>
<dbReference type="EMBL" id="JAJAGQ010000002">
    <property type="protein sequence ID" value="KAJ8569746.1"/>
    <property type="molecule type" value="Genomic_DNA"/>
</dbReference>